<dbReference type="AlphaFoldDB" id="A0A0E9XAX0"/>
<proteinExistence type="predicted"/>
<name>A0A0E9XAX0_ANGAN</name>
<dbReference type="EMBL" id="GBXM01009749">
    <property type="protein sequence ID" value="JAH98828.1"/>
    <property type="molecule type" value="Transcribed_RNA"/>
</dbReference>
<reference evidence="1" key="1">
    <citation type="submission" date="2014-11" db="EMBL/GenBank/DDBJ databases">
        <authorList>
            <person name="Amaro Gonzalez C."/>
        </authorList>
    </citation>
    <scope>NUCLEOTIDE SEQUENCE</scope>
</reference>
<accession>A0A0E9XAX0</accession>
<organism evidence="1">
    <name type="scientific">Anguilla anguilla</name>
    <name type="common">European freshwater eel</name>
    <name type="synonym">Muraena anguilla</name>
    <dbReference type="NCBI Taxonomy" id="7936"/>
    <lineage>
        <taxon>Eukaryota</taxon>
        <taxon>Metazoa</taxon>
        <taxon>Chordata</taxon>
        <taxon>Craniata</taxon>
        <taxon>Vertebrata</taxon>
        <taxon>Euteleostomi</taxon>
        <taxon>Actinopterygii</taxon>
        <taxon>Neopterygii</taxon>
        <taxon>Teleostei</taxon>
        <taxon>Anguilliformes</taxon>
        <taxon>Anguillidae</taxon>
        <taxon>Anguilla</taxon>
    </lineage>
</organism>
<protein>
    <submittedName>
        <fullName evidence="1">Uncharacterized protein</fullName>
    </submittedName>
</protein>
<reference evidence="1" key="2">
    <citation type="journal article" date="2015" name="Fish Shellfish Immunol.">
        <title>Early steps in the European eel (Anguilla anguilla)-Vibrio vulnificus interaction in the gills: Role of the RtxA13 toxin.</title>
        <authorList>
            <person name="Callol A."/>
            <person name="Pajuelo D."/>
            <person name="Ebbesson L."/>
            <person name="Teles M."/>
            <person name="MacKenzie S."/>
            <person name="Amaro C."/>
        </authorList>
    </citation>
    <scope>NUCLEOTIDE SEQUENCE</scope>
</reference>
<evidence type="ECO:0000313" key="1">
    <source>
        <dbReference type="EMBL" id="JAH98828.1"/>
    </source>
</evidence>
<sequence length="74" mass="8250">MAVEPIFCDLLKATEVTLTDYLLTELLDWYIHSTVESARLHFVTSPLAVGETKERKLRGAVIQIFTVLGTPVTS</sequence>